<reference evidence="1" key="1">
    <citation type="submission" date="2014-09" db="EMBL/GenBank/DDBJ databases">
        <authorList>
            <person name="Magalhaes I.L.F."/>
            <person name="Oliveira U."/>
            <person name="Santos F.R."/>
            <person name="Vidigal T.H.D.A."/>
            <person name="Brescovit A.D."/>
            <person name="Santos A.J."/>
        </authorList>
    </citation>
    <scope>NUCLEOTIDE SEQUENCE</scope>
    <source>
        <tissue evidence="1">Shoot tissue taken approximately 20 cm above the soil surface</tissue>
    </source>
</reference>
<evidence type="ECO:0000313" key="1">
    <source>
        <dbReference type="EMBL" id="JAD56505.1"/>
    </source>
</evidence>
<name>A0A0A9B5Q0_ARUDO</name>
<dbReference type="EMBL" id="GBRH01241390">
    <property type="protein sequence ID" value="JAD56505.1"/>
    <property type="molecule type" value="Transcribed_RNA"/>
</dbReference>
<organism evidence="1">
    <name type="scientific">Arundo donax</name>
    <name type="common">Giant reed</name>
    <name type="synonym">Donax arundinaceus</name>
    <dbReference type="NCBI Taxonomy" id="35708"/>
    <lineage>
        <taxon>Eukaryota</taxon>
        <taxon>Viridiplantae</taxon>
        <taxon>Streptophyta</taxon>
        <taxon>Embryophyta</taxon>
        <taxon>Tracheophyta</taxon>
        <taxon>Spermatophyta</taxon>
        <taxon>Magnoliopsida</taxon>
        <taxon>Liliopsida</taxon>
        <taxon>Poales</taxon>
        <taxon>Poaceae</taxon>
        <taxon>PACMAD clade</taxon>
        <taxon>Arundinoideae</taxon>
        <taxon>Arundineae</taxon>
        <taxon>Arundo</taxon>
    </lineage>
</organism>
<reference evidence="1" key="2">
    <citation type="journal article" date="2015" name="Data Brief">
        <title>Shoot transcriptome of the giant reed, Arundo donax.</title>
        <authorList>
            <person name="Barrero R.A."/>
            <person name="Guerrero F.D."/>
            <person name="Moolhuijzen P."/>
            <person name="Goolsby J.A."/>
            <person name="Tidwell J."/>
            <person name="Bellgard S.E."/>
            <person name="Bellgard M.I."/>
        </authorList>
    </citation>
    <scope>NUCLEOTIDE SEQUENCE</scope>
    <source>
        <tissue evidence="1">Shoot tissue taken approximately 20 cm above the soil surface</tissue>
    </source>
</reference>
<proteinExistence type="predicted"/>
<dbReference type="AlphaFoldDB" id="A0A0A9B5Q0"/>
<accession>A0A0A9B5Q0</accession>
<protein>
    <submittedName>
        <fullName evidence="1">Uncharacterized protein</fullName>
    </submittedName>
</protein>
<sequence>MLLTLTFTSTASSKPVFVHTLPVVVLRSLVRPSSVSLLISGSAPV</sequence>